<feature type="domain" description="Multidrug resistance protein MdtA-like alpha-helical hairpin" evidence="4">
    <location>
        <begin position="104"/>
        <end position="166"/>
    </location>
</feature>
<dbReference type="Proteomes" id="UP000233293">
    <property type="component" value="Unassembled WGS sequence"/>
</dbReference>
<comment type="similarity">
    <text evidence="1">Belongs to the membrane fusion protein (MFP) (TC 8.A.1) family.</text>
</comment>
<feature type="signal peptide" evidence="3">
    <location>
        <begin position="1"/>
        <end position="22"/>
    </location>
</feature>
<evidence type="ECO:0000313" key="6">
    <source>
        <dbReference type="Proteomes" id="UP000233293"/>
    </source>
</evidence>
<evidence type="ECO:0000256" key="3">
    <source>
        <dbReference type="SAM" id="SignalP"/>
    </source>
</evidence>
<gene>
    <name evidence="5" type="ORF">CWS72_13080</name>
</gene>
<dbReference type="InterPro" id="IPR006143">
    <property type="entry name" value="RND_pump_MFP"/>
</dbReference>
<dbReference type="GO" id="GO:1990281">
    <property type="term" value="C:efflux pump complex"/>
    <property type="evidence" value="ECO:0007669"/>
    <property type="project" value="TreeGrafter"/>
</dbReference>
<dbReference type="EMBL" id="PIUM01000014">
    <property type="protein sequence ID" value="PKU24034.1"/>
    <property type="molecule type" value="Genomic_DNA"/>
</dbReference>
<sequence length="366" mass="38025">MPRIIRYGLALGLAGAAAGLTACDPASSADRDPRTETQLVEIAEVQPAAPSERGFTGLVAARVQSSLTFRVSGKVIERLVDAGQTVRAGQPLMRIDRTDYGHALAAQQGNVAAAKARLTQAAADEARYQGLVESGTVSKSAYDQAKAAADSARALLAAAEAQMKIAADDGEYATLVADAEGVIMDTLAEPGQYVAAGQIVMHLAHAGPREAVVNLPETLRPTIGSTAEASLYGASERFPARLRQLSSTADPLTRTFEARYVLDGKAANAPLGATVAVHLTAPLPTAGVAVPLGAINDTGKGPGVWVLDGPASTVSFRSVKLLQLESERAILSGGLRLGDRIVALGGHYLHEGQQVRIAERQQAVVK</sequence>
<evidence type="ECO:0000313" key="5">
    <source>
        <dbReference type="EMBL" id="PKU24034.1"/>
    </source>
</evidence>
<dbReference type="RefSeq" id="WP_101251065.1">
    <property type="nucleotide sequence ID" value="NZ_PIUM01000014.1"/>
</dbReference>
<evidence type="ECO:0000256" key="1">
    <source>
        <dbReference type="ARBA" id="ARBA00009477"/>
    </source>
</evidence>
<dbReference type="NCBIfam" id="TIGR01730">
    <property type="entry name" value="RND_mfp"/>
    <property type="match status" value="1"/>
</dbReference>
<keyword evidence="6" id="KW-1185">Reference proteome</keyword>
<organism evidence="5 6">
    <name type="scientific">Telmatospirillum siberiense</name>
    <dbReference type="NCBI Taxonomy" id="382514"/>
    <lineage>
        <taxon>Bacteria</taxon>
        <taxon>Pseudomonadati</taxon>
        <taxon>Pseudomonadota</taxon>
        <taxon>Alphaproteobacteria</taxon>
        <taxon>Rhodospirillales</taxon>
        <taxon>Rhodospirillaceae</taxon>
        <taxon>Telmatospirillum</taxon>
    </lineage>
</organism>
<dbReference type="PROSITE" id="PS51257">
    <property type="entry name" value="PROKAR_LIPOPROTEIN"/>
    <property type="match status" value="1"/>
</dbReference>
<dbReference type="PANTHER" id="PTHR30469">
    <property type="entry name" value="MULTIDRUG RESISTANCE PROTEIN MDTA"/>
    <property type="match status" value="1"/>
</dbReference>
<feature type="coiled-coil region" evidence="2">
    <location>
        <begin position="142"/>
        <end position="169"/>
    </location>
</feature>
<dbReference type="OrthoDB" id="9813967at2"/>
<reference evidence="6" key="1">
    <citation type="submission" date="2017-12" db="EMBL/GenBank/DDBJ databases">
        <title>Draft genome sequence of Telmatospirillum siberiense 26-4b1T, an acidotolerant peatland alphaproteobacterium potentially involved in sulfur cycling.</title>
        <authorList>
            <person name="Hausmann B."/>
            <person name="Pjevac P."/>
            <person name="Schreck K."/>
            <person name="Herbold C.W."/>
            <person name="Daims H."/>
            <person name="Wagner M."/>
            <person name="Pester M."/>
            <person name="Loy A."/>
        </authorList>
    </citation>
    <scope>NUCLEOTIDE SEQUENCE [LARGE SCALE GENOMIC DNA]</scope>
    <source>
        <strain evidence="6">26-4b1</strain>
    </source>
</reference>
<dbReference type="Gene3D" id="2.40.420.20">
    <property type="match status" value="1"/>
</dbReference>
<dbReference type="Gene3D" id="2.40.50.100">
    <property type="match status" value="1"/>
</dbReference>
<dbReference type="SUPFAM" id="SSF111369">
    <property type="entry name" value="HlyD-like secretion proteins"/>
    <property type="match status" value="1"/>
</dbReference>
<dbReference type="AlphaFoldDB" id="A0A2N3PUF6"/>
<protein>
    <submittedName>
        <fullName evidence="5">Efflux RND transporter periplasmic adaptor subunit</fullName>
    </submittedName>
</protein>
<comment type="caution">
    <text evidence="5">The sequence shown here is derived from an EMBL/GenBank/DDBJ whole genome shotgun (WGS) entry which is preliminary data.</text>
</comment>
<keyword evidence="2" id="KW-0175">Coiled coil</keyword>
<name>A0A2N3PUF6_9PROT</name>
<dbReference type="Pfam" id="PF25876">
    <property type="entry name" value="HH_MFP_RND"/>
    <property type="match status" value="1"/>
</dbReference>
<proteinExistence type="inferred from homology"/>
<evidence type="ECO:0000256" key="2">
    <source>
        <dbReference type="SAM" id="Coils"/>
    </source>
</evidence>
<evidence type="ECO:0000259" key="4">
    <source>
        <dbReference type="Pfam" id="PF25876"/>
    </source>
</evidence>
<feature type="chain" id="PRO_5014956551" evidence="3">
    <location>
        <begin position="23"/>
        <end position="366"/>
    </location>
</feature>
<keyword evidence="3" id="KW-0732">Signal</keyword>
<dbReference type="Gene3D" id="2.40.30.170">
    <property type="match status" value="1"/>
</dbReference>
<accession>A0A2N3PUF6</accession>
<dbReference type="PANTHER" id="PTHR30469:SF18">
    <property type="entry name" value="RESISTANCE-NODULATION-CELL DIVISION (RND) EFFLUX MEMBRANE FUSION PROTEIN-RELATED"/>
    <property type="match status" value="1"/>
</dbReference>
<dbReference type="InterPro" id="IPR058624">
    <property type="entry name" value="MdtA-like_HH"/>
</dbReference>
<dbReference type="GO" id="GO:0015562">
    <property type="term" value="F:efflux transmembrane transporter activity"/>
    <property type="evidence" value="ECO:0007669"/>
    <property type="project" value="TreeGrafter"/>
</dbReference>
<dbReference type="Gene3D" id="1.10.287.470">
    <property type="entry name" value="Helix hairpin bin"/>
    <property type="match status" value="1"/>
</dbReference>